<dbReference type="AlphaFoldDB" id="A0AAW4N116"/>
<accession>A0AAW4N116</accession>
<evidence type="ECO:0000313" key="1">
    <source>
        <dbReference type="EMBL" id="MBV3387725.1"/>
    </source>
</evidence>
<reference evidence="1" key="1">
    <citation type="submission" date="2021-06" db="EMBL/GenBank/DDBJ databases">
        <title>Collection of gut derived symbiotic bacterial strains cultured from healthy donors.</title>
        <authorList>
            <person name="Lin H."/>
            <person name="Littmann E."/>
            <person name="Pamer E.G."/>
        </authorList>
    </citation>
    <scope>NUCLEOTIDE SEQUENCE</scope>
    <source>
        <strain evidence="1">MSK.21.74</strain>
    </source>
</reference>
<evidence type="ECO:0000313" key="2">
    <source>
        <dbReference type="Proteomes" id="UP001196765"/>
    </source>
</evidence>
<gene>
    <name evidence="1" type="ORF">KSW82_08225</name>
</gene>
<proteinExistence type="predicted"/>
<dbReference type="RefSeq" id="WP_217314136.1">
    <property type="nucleotide sequence ID" value="NZ_JAHOEA010000011.1"/>
</dbReference>
<dbReference type="EMBL" id="JAHOEI010000025">
    <property type="protein sequence ID" value="MBV3387725.1"/>
    <property type="molecule type" value="Genomic_DNA"/>
</dbReference>
<protein>
    <submittedName>
        <fullName evidence="1">Uncharacterized protein</fullName>
    </submittedName>
</protein>
<comment type="caution">
    <text evidence="1">The sequence shown here is derived from an EMBL/GenBank/DDBJ whole genome shotgun (WGS) entry which is preliminary data.</text>
</comment>
<organism evidence="1 2">
    <name type="scientific">Segatella copri</name>
    <dbReference type="NCBI Taxonomy" id="165179"/>
    <lineage>
        <taxon>Bacteria</taxon>
        <taxon>Pseudomonadati</taxon>
        <taxon>Bacteroidota</taxon>
        <taxon>Bacteroidia</taxon>
        <taxon>Bacteroidales</taxon>
        <taxon>Prevotellaceae</taxon>
        <taxon>Segatella</taxon>
    </lineage>
</organism>
<sequence length="47" mass="5235">MATLTDVDAEAMRQRLVVKESLTQAFKELRAAEASGVELPDARKLFK</sequence>
<dbReference type="Proteomes" id="UP001196765">
    <property type="component" value="Unassembled WGS sequence"/>
</dbReference>
<name>A0AAW4N116_9BACT</name>